<name>A0AAE0EYB9_9CHLO</name>
<proteinExistence type="predicted"/>
<evidence type="ECO:0000256" key="1">
    <source>
        <dbReference type="SAM" id="MobiDB-lite"/>
    </source>
</evidence>
<comment type="caution">
    <text evidence="2">The sequence shown here is derived from an EMBL/GenBank/DDBJ whole genome shotgun (WGS) entry which is preliminary data.</text>
</comment>
<evidence type="ECO:0000313" key="3">
    <source>
        <dbReference type="Proteomes" id="UP001190700"/>
    </source>
</evidence>
<reference evidence="2 3" key="1">
    <citation type="journal article" date="2015" name="Genome Biol. Evol.">
        <title>Comparative Genomics of a Bacterivorous Green Alga Reveals Evolutionary Causalities and Consequences of Phago-Mixotrophic Mode of Nutrition.</title>
        <authorList>
            <person name="Burns J.A."/>
            <person name="Paasch A."/>
            <person name="Narechania A."/>
            <person name="Kim E."/>
        </authorList>
    </citation>
    <scope>NUCLEOTIDE SEQUENCE [LARGE SCALE GENOMIC DNA]</scope>
    <source>
        <strain evidence="2 3">PLY_AMNH</strain>
    </source>
</reference>
<protein>
    <submittedName>
        <fullName evidence="2">Uncharacterized protein</fullName>
    </submittedName>
</protein>
<dbReference type="EMBL" id="LGRX02030800">
    <property type="protein sequence ID" value="KAK3245286.1"/>
    <property type="molecule type" value="Genomic_DNA"/>
</dbReference>
<feature type="region of interest" description="Disordered" evidence="1">
    <location>
        <begin position="103"/>
        <end position="133"/>
    </location>
</feature>
<evidence type="ECO:0000313" key="2">
    <source>
        <dbReference type="EMBL" id="KAK3245286.1"/>
    </source>
</evidence>
<organism evidence="2 3">
    <name type="scientific">Cymbomonas tetramitiformis</name>
    <dbReference type="NCBI Taxonomy" id="36881"/>
    <lineage>
        <taxon>Eukaryota</taxon>
        <taxon>Viridiplantae</taxon>
        <taxon>Chlorophyta</taxon>
        <taxon>Pyramimonadophyceae</taxon>
        <taxon>Pyramimonadales</taxon>
        <taxon>Pyramimonadaceae</taxon>
        <taxon>Cymbomonas</taxon>
    </lineage>
</organism>
<feature type="compositionally biased region" description="Acidic residues" evidence="1">
    <location>
        <begin position="108"/>
        <end position="133"/>
    </location>
</feature>
<keyword evidence="3" id="KW-1185">Reference proteome</keyword>
<accession>A0AAE0EYB9</accession>
<gene>
    <name evidence="2" type="ORF">CYMTET_45134</name>
</gene>
<dbReference type="Proteomes" id="UP001190700">
    <property type="component" value="Unassembled WGS sequence"/>
</dbReference>
<dbReference type="AlphaFoldDB" id="A0AAE0EYB9"/>
<sequence>MLDPYVRAAVKIVLTEDEFKKLERTFNESNVFAAFKTYCGGKADTKYARLCNEYNRYKSQDGEYKQKLKSVGMLVKLQILEDVIEEDEVMALLSSLHFSGEEATLPAGEDESDDSDEDEDDLDENADDDAPTDEEFVMPAGFVAVAKPAELPRDVTNLYVMMLWSVKDRQKREWNAWEVGKVDKHMPNRALHNYNILWDDGMRGSKLSLNTYHTKLDDEEYTPAPGEWLFLSKLAA</sequence>